<protein>
    <submittedName>
        <fullName evidence="1">ODV-E25</fullName>
    </submittedName>
</protein>
<proteinExistence type="predicted"/>
<sequence>MWSFVFIVLLAVVLYLWWMGKLNMGSLNDSSPSLAQSSDSVQVDPETNQLNVKLNNNKVSYMRIAHSDNKVSQVYIADKSLSYNEIIEEGKNRIGTNCVFIGTILDSGIRSPRTSATTPSTSSSLITTKTSANFDIKEFKSMFLVVKNLTPTKLTETENSVRCEIDNLTVCMIDINAATMPELRDVSYPILVYTRNSIAQQKLIEWGYIPINGEQSAFLKNHKSYREM</sequence>
<reference evidence="1" key="1">
    <citation type="journal article" date="2022" name="Viruses">
        <title>The Parapoynx stagnalis Nucleopolyhedrovirus (PastNPV), a Divergent Member of the Alphabaculovirus Group I Clade, Encodes a Homolog of Ran GTPase.</title>
        <authorList>
            <person name="Harrison R.L."/>
            <person name="Rowley D.L."/>
        </authorList>
    </citation>
    <scope>NUCLEOTIDE SEQUENCE</scope>
    <source>
        <strain evidence="1">BCIPV-473</strain>
    </source>
</reference>
<accession>A0A9E7YDL5</accession>
<dbReference type="Pfam" id="PF05274">
    <property type="entry name" value="Baculo_E25"/>
    <property type="match status" value="1"/>
</dbReference>
<dbReference type="GO" id="GO:0019031">
    <property type="term" value="C:viral envelope"/>
    <property type="evidence" value="ECO:0007669"/>
    <property type="project" value="InterPro"/>
</dbReference>
<dbReference type="InterPro" id="IPR007938">
    <property type="entry name" value="Baculo_ODV-E25"/>
</dbReference>
<dbReference type="EMBL" id="ON704650">
    <property type="protein sequence ID" value="UZE89737.1"/>
    <property type="molecule type" value="Genomic_DNA"/>
</dbReference>
<organism evidence="1 2">
    <name type="scientific">Parapoynx stagnalis nucleopolyhedrovirus</name>
    <dbReference type="NCBI Taxonomy" id="2993413"/>
    <lineage>
        <taxon>Viruses</taxon>
        <taxon>Viruses incertae sedis</taxon>
        <taxon>Naldaviricetes</taxon>
        <taxon>Lefavirales</taxon>
        <taxon>Baculoviridae</taxon>
        <taxon>Alphabaculovirus</taxon>
        <taxon>Alphabaculovirus pastagnalis</taxon>
    </lineage>
</organism>
<dbReference type="Proteomes" id="UP001264959">
    <property type="component" value="Segment"/>
</dbReference>
<name>A0A9E7YDL5_9ABAC</name>
<evidence type="ECO:0000313" key="2">
    <source>
        <dbReference type="Proteomes" id="UP001264959"/>
    </source>
</evidence>
<evidence type="ECO:0000313" key="1">
    <source>
        <dbReference type="EMBL" id="UZE89737.1"/>
    </source>
</evidence>
<keyword evidence="2" id="KW-1185">Reference proteome</keyword>